<name>A0A286BZV8_9GAMM</name>
<proteinExistence type="predicted"/>
<dbReference type="InterPro" id="IPR006427">
    <property type="entry name" value="Portal_HK97"/>
</dbReference>
<evidence type="ECO:0000313" key="3">
    <source>
        <dbReference type="Proteomes" id="UP000219271"/>
    </source>
</evidence>
<dbReference type="Pfam" id="PF04860">
    <property type="entry name" value="Phage_portal"/>
    <property type="match status" value="1"/>
</dbReference>
<gene>
    <name evidence="2" type="ORF">SAMN06273570_4146</name>
</gene>
<dbReference type="AlphaFoldDB" id="A0A286BZV8"/>
<dbReference type="InterPro" id="IPR006944">
    <property type="entry name" value="Phage/GTA_portal"/>
</dbReference>
<sequence length="1143" mass="127115">MFNFLRRKAKEEKKALHSINSGAWSRILEPYAGAWQQNIEIHLDSVLAYPAIFSCISLISADIAKMPMTVKRRQSNGIWVRGNNPQLSPLLLKPNFYQTSMQFFELWMISKLAHGNAYILKLRDAGDRVQQLRVLDPRRVIPYISDDGEIFYSILTDELNGLPGSLYVPARELIHDRFNTFFHPLCGLSPVYASGLAAIGGEAMLRNSAHTFKNGGKPGGIITVPGSVDQDKAKEIKDNWNSGYTGENAGKTALLADGATFNVISQTATDSQLVEQLNLSNQLVASTFRVPLYKIDTGQTPSYNNIEALEQAYYSQCLQVHMTAIEGLIADTFDLDEQTCVEFDHSRLLRMDTAARYKSYGDGIGSGFLAPNEARIKENMQPVEGGDTPYLQQQNYSLAALAKRDAQDNPFSTGETSTDTTTQTDDDPNPTPGNDPNQPPSSDDARAFTELITTQPNLFTEAPMITERERGFAEIIRQSIDNRLKEATEELKGEFDNLLSEKENIIDIQEEVINKQMEEGKKFSDSLDKIEKLLVPLLERVTELEKSEIDESAIAANVYAQIEQPEIPDVNLMVKEAVSKIVLPQPEPLPDIKSIVFEQVSESVKVLPTADDLSEMVRKAVGDIDLPEPEPVIPPDINEIIDEVVARLILPTPEPLPDIDGMVKKAFSEISIPEPEPLPDIKQMIADAVSQIVIPEPEPLPDITELVKKAVSEITLPEPEPLPDIKKMIFEAVNGIDIPQPEPLPDIEAMVKDMVSKIEIPKPQPMPDFREIIKSAIANIKFPKPEPLPDIGQLIREAIGRIEIPIPDVKQLVEEAIKNLELPEPQPLPDIQALVRSEVAQIELPKPEPVAIPDFHKMIQDAVSEIQLPEPKDPEPLPDIQQMVKEAVESIEIPQPKEPEPLPDIAMLLERAVSEYPMPEPEPLPDIGEMVRKAIDAIKIPQPKEPEPLPDIKALISEAVSQIRLPEPEKIPLPDFDELVSQAVEKAMTGIHIPEPSNGQDGKDGLQIEVIPQIDVNKSYPRGTYAIHNGGLWRAYQNTAGLSGFECVLNGLKDIDVTVSDDRHFKVTLSKSNGETEERGFDIPVMIYRDVYHSGTKYYPGDCVTFGGSIWHCFEETSDRPNDIGSSGWRLAVKRGRDGRSRE</sequence>
<dbReference type="RefSeq" id="WP_097097469.1">
    <property type="nucleotide sequence ID" value="NZ_OCMY01000001.1"/>
</dbReference>
<organism evidence="2 3">
    <name type="scientific">Candidatus Pantoea floridensis</name>
    <dbReference type="NCBI Taxonomy" id="1938870"/>
    <lineage>
        <taxon>Bacteria</taxon>
        <taxon>Pseudomonadati</taxon>
        <taxon>Pseudomonadota</taxon>
        <taxon>Gammaproteobacteria</taxon>
        <taxon>Enterobacterales</taxon>
        <taxon>Erwiniaceae</taxon>
        <taxon>Pantoea</taxon>
    </lineage>
</organism>
<protein>
    <submittedName>
        <fullName evidence="2">Phage portal protein, HK97 family</fullName>
    </submittedName>
</protein>
<dbReference type="Proteomes" id="UP000219271">
    <property type="component" value="Unassembled WGS sequence"/>
</dbReference>
<evidence type="ECO:0000256" key="1">
    <source>
        <dbReference type="SAM" id="MobiDB-lite"/>
    </source>
</evidence>
<evidence type="ECO:0000313" key="2">
    <source>
        <dbReference type="EMBL" id="SOD39692.1"/>
    </source>
</evidence>
<feature type="region of interest" description="Disordered" evidence="1">
    <location>
        <begin position="405"/>
        <end position="444"/>
    </location>
</feature>
<dbReference type="EMBL" id="OCMY01000001">
    <property type="protein sequence ID" value="SOD39692.1"/>
    <property type="molecule type" value="Genomic_DNA"/>
</dbReference>
<feature type="compositionally biased region" description="Pro residues" evidence="1">
    <location>
        <begin position="429"/>
        <end position="439"/>
    </location>
</feature>
<dbReference type="NCBIfam" id="TIGR01537">
    <property type="entry name" value="portal_HK97"/>
    <property type="match status" value="1"/>
</dbReference>
<keyword evidence="3" id="KW-1185">Reference proteome</keyword>
<reference evidence="3" key="1">
    <citation type="submission" date="2017-09" db="EMBL/GenBank/DDBJ databases">
        <authorList>
            <person name="Varghese N."/>
            <person name="Submissions S."/>
        </authorList>
    </citation>
    <scope>NUCLEOTIDE SEQUENCE [LARGE SCALE GENOMIC DNA]</scope>
    <source>
        <strain evidence="3">JKS000234</strain>
    </source>
</reference>
<dbReference type="OrthoDB" id="9765386at2"/>
<accession>A0A286BZV8</accession>